<proteinExistence type="predicted"/>
<evidence type="ECO:0008006" key="3">
    <source>
        <dbReference type="Google" id="ProtNLM"/>
    </source>
</evidence>
<dbReference type="Proteomes" id="UP001200604">
    <property type="component" value="Unassembled WGS sequence"/>
</dbReference>
<evidence type="ECO:0000313" key="2">
    <source>
        <dbReference type="Proteomes" id="UP001200604"/>
    </source>
</evidence>
<dbReference type="EMBL" id="JAKJKU010000003">
    <property type="protein sequence ID" value="MCF6774148.1"/>
    <property type="molecule type" value="Genomic_DNA"/>
</dbReference>
<gene>
    <name evidence="1" type="ORF">L3H44_06955</name>
</gene>
<dbReference type="RefSeq" id="WP_046203374.1">
    <property type="nucleotide sequence ID" value="NZ_JAFFSY010000002.1"/>
</dbReference>
<accession>A0ABS9HMS2</accession>
<name>A0ABS9HMS2_9CORY</name>
<comment type="caution">
    <text evidence="1">The sequence shown here is derived from an EMBL/GenBank/DDBJ whole genome shotgun (WGS) entry which is preliminary data.</text>
</comment>
<keyword evidence="2" id="KW-1185">Reference proteome</keyword>
<protein>
    <recommendedName>
        <fullName evidence="3">Signal transduction histidine kinase subgroup 3 dimerisation and phosphoacceptor domain-containing protein</fullName>
    </recommendedName>
</protein>
<evidence type="ECO:0000313" key="1">
    <source>
        <dbReference type="EMBL" id="MCF6774148.1"/>
    </source>
</evidence>
<sequence length="88" mass="9070">MAVEAIVVLELIRASRTQPVFASSAAQMASDLHDVITGALACLEVLSPSAVARQVSALIGGRMTAQLYSGAKAKEAMSKALLVLVPCT</sequence>
<reference evidence="1 2" key="1">
    <citation type="submission" date="2022-01" db="EMBL/GenBank/DDBJ databases">
        <title>Identification and Characterization of Corynebacterium sp.</title>
        <authorList>
            <person name="Luo Q."/>
            <person name="Qu P."/>
            <person name="Chen Q."/>
        </authorList>
    </citation>
    <scope>NUCLEOTIDE SEQUENCE [LARGE SCALE GENOMIC DNA]</scope>
    <source>
        <strain evidence="1 2">MC-12</strain>
    </source>
</reference>
<organism evidence="1 2">
    <name type="scientific">Corynebacterium parakroppenstedtii</name>
    <dbReference type="NCBI Taxonomy" id="2828363"/>
    <lineage>
        <taxon>Bacteria</taxon>
        <taxon>Bacillati</taxon>
        <taxon>Actinomycetota</taxon>
        <taxon>Actinomycetes</taxon>
        <taxon>Mycobacteriales</taxon>
        <taxon>Corynebacteriaceae</taxon>
        <taxon>Corynebacterium</taxon>
    </lineage>
</organism>
<dbReference type="GeneID" id="92726854"/>